<name>A0AB34HG21_ESCRO</name>
<evidence type="ECO:0000259" key="10">
    <source>
        <dbReference type="PROSITE" id="PS50234"/>
    </source>
</evidence>
<dbReference type="SUPFAM" id="SSF53300">
    <property type="entry name" value="vWA-like"/>
    <property type="match status" value="1"/>
</dbReference>
<feature type="chain" id="PRO_5044266283" description="VWFA domain-containing protein" evidence="9">
    <location>
        <begin position="27"/>
        <end position="689"/>
    </location>
</feature>
<evidence type="ECO:0000313" key="11">
    <source>
        <dbReference type="EMBL" id="KAJ8790102.1"/>
    </source>
</evidence>
<dbReference type="AlphaFoldDB" id="A0AB34HG21"/>
<accession>A0AB34HG21</accession>
<comment type="caution">
    <text evidence="11">The sequence shown here is derived from an EMBL/GenBank/DDBJ whole genome shotgun (WGS) entry which is preliminary data.</text>
</comment>
<evidence type="ECO:0000256" key="1">
    <source>
        <dbReference type="ARBA" id="ARBA00004479"/>
    </source>
</evidence>
<dbReference type="GO" id="GO:0005886">
    <property type="term" value="C:plasma membrane"/>
    <property type="evidence" value="ECO:0007669"/>
    <property type="project" value="TreeGrafter"/>
</dbReference>
<evidence type="ECO:0000313" key="12">
    <source>
        <dbReference type="Proteomes" id="UP001159641"/>
    </source>
</evidence>
<keyword evidence="4" id="KW-0479">Metal-binding</keyword>
<dbReference type="GO" id="GO:0009986">
    <property type="term" value="C:cell surface"/>
    <property type="evidence" value="ECO:0007669"/>
    <property type="project" value="TreeGrafter"/>
</dbReference>
<dbReference type="Proteomes" id="UP001159641">
    <property type="component" value="Unassembled WGS sequence"/>
</dbReference>
<protein>
    <recommendedName>
        <fullName evidence="10">VWFA domain-containing protein</fullName>
    </recommendedName>
</protein>
<keyword evidence="12" id="KW-1185">Reference proteome</keyword>
<evidence type="ECO:0000256" key="7">
    <source>
        <dbReference type="ARBA" id="ARBA00023136"/>
    </source>
</evidence>
<keyword evidence="3" id="KW-0812">Transmembrane</keyword>
<evidence type="ECO:0000256" key="4">
    <source>
        <dbReference type="ARBA" id="ARBA00022723"/>
    </source>
</evidence>
<sequence>MESGGPWMPSHGLFLLLLLPPPLLSAGSFQHSIPNWRNFHHLDLGWRTIHRYLSPDWRSFHRGTSHHRSKANKLYDCDGVFDLYVVLDASDSVSRSWNDICDLVEKLLKRFTNPNLRMSLITYSSYGNVVLKLTSDRNELKRGLKRLRDVVPSGPRNMQAGLRKANEQISRVFYNNRKAASLVYALTAGPLLPSTLRDAKNEASRLRNMKTKVYCLGVKDYQRDQLIQIVEGKTHMYDVPKSSDKEGFIISLVGNSCKEVMGGDTFYACVRGKTLDHLGRKPMAGFASVEGTTLGAFNELDGSEAVVRGPLIAQSPALLPQSGPSVTTESYQLGFYAYGLSPDRMKDYTCRYKLDKTEVFTKPPNSVTEEKIICPGHIFLKAGQVVVVDYSLDLGNTWSERSLKITSKDCHETVEPPAVPTTTTVTTVPTTVRTSRTTTRTTTTPTPTTVRTSSRTTTRTTTTPTPTTVRTSRTTTRTTTTPTPTTVRTSRTTTRTTTTPTPTTVRTSRTTTRTTTTPTPTTVRTSRTTTRTTTTPTPTTVRTSRTTTRTTTTPTPTTVRTSRTTTRTTTTRTPTTVRTSRTTTRTTTTTMTTKTTVPTTVTMTTTVTTVVTTTVTTVVTEEETTVPMVVTQSPVPSNPLLYPTLIPSLVVIPLLLVCICCCKRVSEPCPHSLHPALTNPGGTRPMPAP</sequence>
<proteinExistence type="inferred from homology"/>
<dbReference type="Pfam" id="PF05587">
    <property type="entry name" value="Anth_Ig"/>
    <property type="match status" value="1"/>
</dbReference>
<evidence type="ECO:0000256" key="8">
    <source>
        <dbReference type="SAM" id="MobiDB-lite"/>
    </source>
</evidence>
<dbReference type="PROSITE" id="PS50234">
    <property type="entry name" value="VWFA"/>
    <property type="match status" value="1"/>
</dbReference>
<keyword evidence="5 9" id="KW-0732">Signal</keyword>
<organism evidence="11 12">
    <name type="scientific">Eschrichtius robustus</name>
    <name type="common">California gray whale</name>
    <name type="synonym">Eschrichtius gibbosus</name>
    <dbReference type="NCBI Taxonomy" id="9764"/>
    <lineage>
        <taxon>Eukaryota</taxon>
        <taxon>Metazoa</taxon>
        <taxon>Chordata</taxon>
        <taxon>Craniata</taxon>
        <taxon>Vertebrata</taxon>
        <taxon>Euteleostomi</taxon>
        <taxon>Mammalia</taxon>
        <taxon>Eutheria</taxon>
        <taxon>Laurasiatheria</taxon>
        <taxon>Artiodactyla</taxon>
        <taxon>Whippomorpha</taxon>
        <taxon>Cetacea</taxon>
        <taxon>Mysticeti</taxon>
        <taxon>Eschrichtiidae</taxon>
        <taxon>Eschrichtius</taxon>
    </lineage>
</organism>
<evidence type="ECO:0000256" key="6">
    <source>
        <dbReference type="ARBA" id="ARBA00022989"/>
    </source>
</evidence>
<dbReference type="FunFam" id="3.40.50.410:FF:000024">
    <property type="entry name" value="Anthrax toxin receptor"/>
    <property type="match status" value="1"/>
</dbReference>
<dbReference type="PANTHER" id="PTHR16059">
    <property type="entry name" value="ANTHRAX TOXIN RECEPTOR"/>
    <property type="match status" value="1"/>
</dbReference>
<dbReference type="GO" id="GO:0004888">
    <property type="term" value="F:transmembrane signaling receptor activity"/>
    <property type="evidence" value="ECO:0007669"/>
    <property type="project" value="TreeGrafter"/>
</dbReference>
<keyword evidence="6" id="KW-1133">Transmembrane helix</keyword>
<dbReference type="Gene3D" id="3.40.50.410">
    <property type="entry name" value="von Willebrand factor, type A domain"/>
    <property type="match status" value="1"/>
</dbReference>
<evidence type="ECO:0000256" key="5">
    <source>
        <dbReference type="ARBA" id="ARBA00022729"/>
    </source>
</evidence>
<dbReference type="GO" id="GO:0046872">
    <property type="term" value="F:metal ion binding"/>
    <property type="evidence" value="ECO:0007669"/>
    <property type="project" value="UniProtKB-KW"/>
</dbReference>
<feature type="domain" description="VWFA" evidence="10">
    <location>
        <begin position="82"/>
        <end position="253"/>
    </location>
</feature>
<feature type="region of interest" description="Disordered" evidence="8">
    <location>
        <begin position="414"/>
        <end position="575"/>
    </location>
</feature>
<comment type="similarity">
    <text evidence="2">Belongs to the ATR family.</text>
</comment>
<feature type="compositionally biased region" description="Low complexity" evidence="8">
    <location>
        <begin position="420"/>
        <end position="575"/>
    </location>
</feature>
<dbReference type="SMART" id="SM00327">
    <property type="entry name" value="VWA"/>
    <property type="match status" value="1"/>
</dbReference>
<dbReference type="InterPro" id="IPR008400">
    <property type="entry name" value="Anthrax_toxin_rcpt_extracel"/>
</dbReference>
<feature type="signal peptide" evidence="9">
    <location>
        <begin position="1"/>
        <end position="26"/>
    </location>
</feature>
<evidence type="ECO:0000256" key="2">
    <source>
        <dbReference type="ARBA" id="ARBA00008095"/>
    </source>
</evidence>
<evidence type="ECO:0000256" key="9">
    <source>
        <dbReference type="SAM" id="SignalP"/>
    </source>
</evidence>
<dbReference type="PANTHER" id="PTHR16059:SF16">
    <property type="entry name" value="ANTHRAX TOXIN RECEPTOR-LIKE"/>
    <property type="match status" value="1"/>
</dbReference>
<dbReference type="EMBL" id="JAIQCJ010001375">
    <property type="protein sequence ID" value="KAJ8790102.1"/>
    <property type="molecule type" value="Genomic_DNA"/>
</dbReference>
<evidence type="ECO:0000256" key="3">
    <source>
        <dbReference type="ARBA" id="ARBA00022692"/>
    </source>
</evidence>
<dbReference type="InterPro" id="IPR036465">
    <property type="entry name" value="vWFA_dom_sf"/>
</dbReference>
<comment type="subcellular location">
    <subcellularLocation>
        <location evidence="1">Membrane</location>
        <topology evidence="1">Single-pass type I membrane protein</topology>
    </subcellularLocation>
</comment>
<keyword evidence="7" id="KW-0472">Membrane</keyword>
<gene>
    <name evidence="11" type="ORF">J1605_004685</name>
</gene>
<reference evidence="11 12" key="1">
    <citation type="submission" date="2022-11" db="EMBL/GenBank/DDBJ databases">
        <title>Whole genome sequence of Eschrichtius robustus ER-17-0199.</title>
        <authorList>
            <person name="Bruniche-Olsen A."/>
            <person name="Black A.N."/>
            <person name="Fields C.J."/>
            <person name="Walden K."/>
            <person name="Dewoody J.A."/>
        </authorList>
    </citation>
    <scope>NUCLEOTIDE SEQUENCE [LARGE SCALE GENOMIC DNA]</scope>
    <source>
        <strain evidence="11">ER-17-0199</strain>
        <tissue evidence="11">Blubber</tissue>
    </source>
</reference>
<dbReference type="Pfam" id="PF00092">
    <property type="entry name" value="VWA"/>
    <property type="match status" value="1"/>
</dbReference>
<dbReference type="InterPro" id="IPR002035">
    <property type="entry name" value="VWF_A"/>
</dbReference>